<organism evidence="2 3">
    <name type="scientific">Paenibacillus terreus</name>
    <dbReference type="NCBI Taxonomy" id="1387834"/>
    <lineage>
        <taxon>Bacteria</taxon>
        <taxon>Bacillati</taxon>
        <taxon>Bacillota</taxon>
        <taxon>Bacilli</taxon>
        <taxon>Bacillales</taxon>
        <taxon>Paenibacillaceae</taxon>
        <taxon>Paenibacillus</taxon>
    </lineage>
</organism>
<feature type="transmembrane region" description="Helical" evidence="1">
    <location>
        <begin position="76"/>
        <end position="97"/>
    </location>
</feature>
<dbReference type="Proteomes" id="UP001580407">
    <property type="component" value="Unassembled WGS sequence"/>
</dbReference>
<comment type="caution">
    <text evidence="2">The sequence shown here is derived from an EMBL/GenBank/DDBJ whole genome shotgun (WGS) entry which is preliminary data.</text>
</comment>
<dbReference type="RefSeq" id="WP_375525692.1">
    <property type="nucleotide sequence ID" value="NZ_JBHILM010000013.1"/>
</dbReference>
<proteinExistence type="predicted"/>
<sequence length="212" mass="24158">MNGNDKNEAQKNVEQILNTSTFDSAVKLSIGELRLSVKRKWILVVFGLVVFLLLYYIIFTTGIISKTIIFVELINTIVIALLGSVITGYAIFQALATGSTLRRLIIAKHEEKSLLIKYNGFFLVLAVMYLFIIFTNYLILLFLKTVPTDWFFPFLPLKTNRVVCVVLVTLYLTIVANSIIEFKSFIYNLYQCFNINSATNVLDSIKEQNKDT</sequence>
<keyword evidence="1" id="KW-0812">Transmembrane</keyword>
<accession>A0ABV5B8B0</accession>
<gene>
    <name evidence="2" type="ORF">ACE3NQ_13480</name>
</gene>
<keyword evidence="3" id="KW-1185">Reference proteome</keyword>
<evidence type="ECO:0000313" key="2">
    <source>
        <dbReference type="EMBL" id="MFB5681928.1"/>
    </source>
</evidence>
<name>A0ABV5B8B0_9BACL</name>
<keyword evidence="1" id="KW-0472">Membrane</keyword>
<dbReference type="EMBL" id="JBHILM010000013">
    <property type="protein sequence ID" value="MFB5681928.1"/>
    <property type="molecule type" value="Genomic_DNA"/>
</dbReference>
<keyword evidence="1" id="KW-1133">Transmembrane helix</keyword>
<feature type="transmembrane region" description="Helical" evidence="1">
    <location>
        <begin position="160"/>
        <end position="180"/>
    </location>
</feature>
<feature type="transmembrane region" description="Helical" evidence="1">
    <location>
        <begin position="118"/>
        <end position="140"/>
    </location>
</feature>
<protein>
    <submittedName>
        <fullName evidence="2">Uncharacterized protein</fullName>
    </submittedName>
</protein>
<reference evidence="2 3" key="1">
    <citation type="submission" date="2024-09" db="EMBL/GenBank/DDBJ databases">
        <authorList>
            <person name="Ruan L."/>
        </authorList>
    </citation>
    <scope>NUCLEOTIDE SEQUENCE [LARGE SCALE GENOMIC DNA]</scope>
    <source>
        <strain evidence="2 3">D33</strain>
    </source>
</reference>
<evidence type="ECO:0000256" key="1">
    <source>
        <dbReference type="SAM" id="Phobius"/>
    </source>
</evidence>
<evidence type="ECO:0000313" key="3">
    <source>
        <dbReference type="Proteomes" id="UP001580407"/>
    </source>
</evidence>
<feature type="transmembrane region" description="Helical" evidence="1">
    <location>
        <begin position="41"/>
        <end position="64"/>
    </location>
</feature>